<comment type="caution">
    <text evidence="1">The sequence shown here is derived from an EMBL/GenBank/DDBJ whole genome shotgun (WGS) entry which is preliminary data.</text>
</comment>
<sequence length="29" mass="3395">MANTVLRHVRISLTSLFRSIPVVFRVRIL</sequence>
<evidence type="ECO:0000313" key="2">
    <source>
        <dbReference type="Proteomes" id="UP000238312"/>
    </source>
</evidence>
<accession>A0A2T0N466</accession>
<dbReference type="EMBL" id="PVNG01000005">
    <property type="protein sequence ID" value="PRX66955.1"/>
    <property type="molecule type" value="Genomic_DNA"/>
</dbReference>
<dbReference type="AlphaFoldDB" id="A0A2T0N466"/>
<protein>
    <submittedName>
        <fullName evidence="1">Uncharacterized protein</fullName>
    </submittedName>
</protein>
<reference evidence="1 2" key="1">
    <citation type="submission" date="2018-03" db="EMBL/GenBank/DDBJ databases">
        <title>Genomic Encyclopedia of Type Strains, Phase III (KMG-III): the genomes of soil and plant-associated and newly described type strains.</title>
        <authorList>
            <person name="Whitman W."/>
        </authorList>
    </citation>
    <scope>NUCLEOTIDE SEQUENCE [LARGE SCALE GENOMIC DNA]</scope>
    <source>
        <strain evidence="1 2">CGMCC 4.7104</strain>
    </source>
</reference>
<proteinExistence type="predicted"/>
<dbReference type="Proteomes" id="UP000238312">
    <property type="component" value="Unassembled WGS sequence"/>
</dbReference>
<gene>
    <name evidence="1" type="ORF">B0I32_105395</name>
</gene>
<organism evidence="1 2">
    <name type="scientific">Nonomuraea fuscirosea</name>
    <dbReference type="NCBI Taxonomy" id="1291556"/>
    <lineage>
        <taxon>Bacteria</taxon>
        <taxon>Bacillati</taxon>
        <taxon>Actinomycetota</taxon>
        <taxon>Actinomycetes</taxon>
        <taxon>Streptosporangiales</taxon>
        <taxon>Streptosporangiaceae</taxon>
        <taxon>Nonomuraea</taxon>
    </lineage>
</organism>
<name>A0A2T0N466_9ACTN</name>
<keyword evidence="2" id="KW-1185">Reference proteome</keyword>
<evidence type="ECO:0000313" key="1">
    <source>
        <dbReference type="EMBL" id="PRX66955.1"/>
    </source>
</evidence>